<dbReference type="CDD" id="cd00063">
    <property type="entry name" value="FN3"/>
    <property type="match status" value="1"/>
</dbReference>
<dbReference type="InterPro" id="IPR008979">
    <property type="entry name" value="Galactose-bd-like_sf"/>
</dbReference>
<dbReference type="SMART" id="SM00060">
    <property type="entry name" value="FN3"/>
    <property type="match status" value="1"/>
</dbReference>
<dbReference type="InterPro" id="IPR051816">
    <property type="entry name" value="Glycosyl_Hydrolase_31"/>
</dbReference>
<dbReference type="CDD" id="cd14752">
    <property type="entry name" value="GH31_N"/>
    <property type="match status" value="1"/>
</dbReference>
<evidence type="ECO:0000313" key="4">
    <source>
        <dbReference type="EMBL" id="KJY60360.1"/>
    </source>
</evidence>
<dbReference type="Pfam" id="PF01055">
    <property type="entry name" value="Glyco_hydro_31_2nd"/>
    <property type="match status" value="1"/>
</dbReference>
<accession>A0A0F4LP24</accession>
<dbReference type="InterPro" id="IPR036116">
    <property type="entry name" value="FN3_sf"/>
</dbReference>
<dbReference type="GO" id="GO:0005975">
    <property type="term" value="P:carbohydrate metabolic process"/>
    <property type="evidence" value="ECO:0007669"/>
    <property type="project" value="InterPro"/>
</dbReference>
<sequence length="996" mass="112364">MIQEPQTDKHQIGALTGASKRDNYYELHFETGEIARFYILADGIFRLLLDPKQQFNEENSAFIQFDHFNNNAFEKSRVRATNDSLIIHSGNYQIIFWQKPAIMSIFDETLHGTRMAQSSPIEVGAQQTTEFLDQDKNEFYFGGGLQNGYFSHKGRKIKIKRDHITGKGGVISEVPFFWSNRGYGELRNTRQAGTYDFGKTDSKVTTISHKDQLFDNFYLLGSTPQEILSKFYRLTGKPAMLPKYALGLGHIGNFCTTMWQPSKAAVRNATKIDGNFYTRTKNEELASHKASLNGEENYHFSARAMIDRYQKAHFKLSWFVPNYNVTAANDALDFFNDYAVNQEVAPGFWHQDDLALPEKTTFDFTSDAGLIDSDKAKLQNQLQDKRAIVFSDNGSVGTQKDAALIYGDVGGNWENIATQVAGLVGSNLSGQPLAGAAVDGTVGGGNAQITVRDFEWKAFTPLLFNLDDQGQYSKTPFAYNRKITDINHAYLQLHQRLQSYLYTLNAQARLGQPIVRPLFIDFPEERTNYTEMFSSEFMLGDNLLIAPITSGRENEQGDSLKDNLYLPGKQTMWIDLFTGQKYAGGRVYNNLLYPTWHLPVFVRGGSIFNFGKRDYVIYPQGTSHGVTYEDNGTVDFESNHSQTRITSSFDEEKLVVTVEPTEGQYPGLESDQPTALTLICDAYPENVEVRVNDQIVPLQVYGTLDAFAHASEGIFYNTNYSLPEFSQYQLPKQTALQIKLASHAVATTKIEVTIRDFSYSSEVLGHEITSGVLPSPKLPSVASSKISAHSFELAWTHPAEVQVEINNLLYEGIEGTSFTFHELLPNTRYIIRMRYVIGNKVSEWSDLFGVITKHAAEDYAIQEISVTSNFTSKANHPLDYLTDLKLASEWQTSEPVSPEHPLELTFKFSDVEKLSRMAFVPRNIDHEGDPTEISLAVSTDNENYHVYADHVTWKADSKNKVIGLRDVRAKSVRLTVYRSSGPMVAAREIIFYRAKR</sequence>
<organism evidence="4 5">
    <name type="scientific">Lactobacillus apis</name>
    <dbReference type="NCBI Taxonomy" id="303541"/>
    <lineage>
        <taxon>Bacteria</taxon>
        <taxon>Bacillati</taxon>
        <taxon>Bacillota</taxon>
        <taxon>Bacilli</taxon>
        <taxon>Lactobacillales</taxon>
        <taxon>Lactobacillaceae</taxon>
        <taxon>Lactobacillus</taxon>
    </lineage>
</organism>
<dbReference type="SUPFAM" id="SSF49265">
    <property type="entry name" value="Fibronectin type III"/>
    <property type="match status" value="1"/>
</dbReference>
<evidence type="ECO:0000313" key="5">
    <source>
        <dbReference type="Proteomes" id="UP000033682"/>
    </source>
</evidence>
<evidence type="ECO:0000256" key="2">
    <source>
        <dbReference type="RuleBase" id="RU361185"/>
    </source>
</evidence>
<dbReference type="AlphaFoldDB" id="A0A0F4LP24"/>
<dbReference type="InterPro" id="IPR048395">
    <property type="entry name" value="Glyco_hydro_31_C"/>
</dbReference>
<dbReference type="InterPro" id="IPR003961">
    <property type="entry name" value="FN3_dom"/>
</dbReference>
<gene>
    <name evidence="4" type="ORF">JF72_13080</name>
</gene>
<dbReference type="SUPFAM" id="SSF49785">
    <property type="entry name" value="Galactose-binding domain-like"/>
    <property type="match status" value="1"/>
</dbReference>
<dbReference type="Pfam" id="PF21365">
    <property type="entry name" value="Glyco_hydro_31_3rd"/>
    <property type="match status" value="1"/>
</dbReference>
<dbReference type="InterPro" id="IPR011013">
    <property type="entry name" value="Gal_mutarotase_sf_dom"/>
</dbReference>
<keyword evidence="5" id="KW-1185">Reference proteome</keyword>
<keyword evidence="2" id="KW-0326">Glycosidase</keyword>
<dbReference type="SUPFAM" id="SSF74650">
    <property type="entry name" value="Galactose mutarotase-like"/>
    <property type="match status" value="1"/>
</dbReference>
<dbReference type="InterPro" id="IPR000421">
    <property type="entry name" value="FA58C"/>
</dbReference>
<dbReference type="Proteomes" id="UP000033682">
    <property type="component" value="Unassembled WGS sequence"/>
</dbReference>
<reference evidence="4 5" key="1">
    <citation type="submission" date="2015-01" db="EMBL/GenBank/DDBJ databases">
        <title>Comparative genomics of the lactic acid bacteria isolated from the honey bee gut.</title>
        <authorList>
            <person name="Ellegaard K.M."/>
            <person name="Tamarit D."/>
            <person name="Javelind E."/>
            <person name="Olofsson T."/>
            <person name="Andersson S.G."/>
            <person name="Vasquez A."/>
        </authorList>
    </citation>
    <scope>NUCLEOTIDE SEQUENCE [LARGE SCALE GENOMIC DNA]</scope>
    <source>
        <strain evidence="4 5">Hma11</strain>
    </source>
</reference>
<dbReference type="Gene3D" id="2.60.40.1760">
    <property type="entry name" value="glycosyl hydrolase (family 31)"/>
    <property type="match status" value="1"/>
</dbReference>
<dbReference type="PATRIC" id="fig|303541.3.peg.1477"/>
<dbReference type="SUPFAM" id="SSF51011">
    <property type="entry name" value="Glycosyl hydrolase domain"/>
    <property type="match status" value="1"/>
</dbReference>
<dbReference type="InterPro" id="IPR013780">
    <property type="entry name" value="Glyco_hydro_b"/>
</dbReference>
<dbReference type="Gene3D" id="3.20.20.80">
    <property type="entry name" value="Glycosidases"/>
    <property type="match status" value="1"/>
</dbReference>
<evidence type="ECO:0000259" key="3">
    <source>
        <dbReference type="SMART" id="SM00060"/>
    </source>
</evidence>
<comment type="similarity">
    <text evidence="1 2">Belongs to the glycosyl hydrolase 31 family.</text>
</comment>
<dbReference type="SUPFAM" id="SSF51445">
    <property type="entry name" value="(Trans)glycosidases"/>
    <property type="match status" value="1"/>
</dbReference>
<dbReference type="GO" id="GO:0004553">
    <property type="term" value="F:hydrolase activity, hydrolyzing O-glycosyl compounds"/>
    <property type="evidence" value="ECO:0007669"/>
    <property type="project" value="InterPro"/>
</dbReference>
<dbReference type="RefSeq" id="WP_046307873.1">
    <property type="nucleotide sequence ID" value="NZ_KQ034000.1"/>
</dbReference>
<dbReference type="Gene3D" id="2.60.40.1180">
    <property type="entry name" value="Golgi alpha-mannosidase II"/>
    <property type="match status" value="2"/>
</dbReference>
<feature type="domain" description="Fibronectin type-III" evidence="3">
    <location>
        <begin position="774"/>
        <end position="844"/>
    </location>
</feature>
<dbReference type="InterPro" id="IPR000322">
    <property type="entry name" value="Glyco_hydro_31_TIM"/>
</dbReference>
<dbReference type="InterPro" id="IPR017853">
    <property type="entry name" value="GH"/>
</dbReference>
<dbReference type="GO" id="GO:0030246">
    <property type="term" value="F:carbohydrate binding"/>
    <property type="evidence" value="ECO:0007669"/>
    <property type="project" value="InterPro"/>
</dbReference>
<dbReference type="EMBL" id="JXLG01000009">
    <property type="protein sequence ID" value="KJY60360.1"/>
    <property type="molecule type" value="Genomic_DNA"/>
</dbReference>
<keyword evidence="2" id="KW-0378">Hydrolase</keyword>
<comment type="caution">
    <text evidence="4">The sequence shown here is derived from an EMBL/GenBank/DDBJ whole genome shotgun (WGS) entry which is preliminary data.</text>
</comment>
<proteinExistence type="inferred from homology"/>
<protein>
    <submittedName>
        <fullName evidence="4">Alpha-glucosidase</fullName>
    </submittedName>
</protein>
<dbReference type="PANTHER" id="PTHR43863">
    <property type="entry name" value="HYDROLASE, PUTATIVE (AFU_ORTHOLOGUE AFUA_1G03140)-RELATED"/>
    <property type="match status" value="1"/>
</dbReference>
<dbReference type="STRING" id="303541.JF72_13080"/>
<evidence type="ECO:0000256" key="1">
    <source>
        <dbReference type="ARBA" id="ARBA00007806"/>
    </source>
</evidence>
<dbReference type="HOGENOM" id="CLU_001337_1_0_9"/>
<dbReference type="PANTHER" id="PTHR43863:SF2">
    <property type="entry name" value="MALTASE-GLUCOAMYLASE"/>
    <property type="match status" value="1"/>
</dbReference>
<dbReference type="Pfam" id="PF00754">
    <property type="entry name" value="F5_F8_type_C"/>
    <property type="match status" value="1"/>
</dbReference>
<name>A0A0F4LP24_9LACO</name>
<dbReference type="Gene3D" id="2.60.120.260">
    <property type="entry name" value="Galactose-binding domain-like"/>
    <property type="match status" value="1"/>
</dbReference>